<dbReference type="PANTHER" id="PTHR42879:SF6">
    <property type="entry name" value="NADPH-DEPENDENT REDUCTASE BACG"/>
    <property type="match status" value="1"/>
</dbReference>
<dbReference type="AlphaFoldDB" id="A0A1B7XAV0"/>
<dbReference type="PATRIC" id="fig|1560234.3.peg.1616"/>
<evidence type="ECO:0000313" key="2">
    <source>
        <dbReference type="EMBL" id="OBQ46457.1"/>
    </source>
</evidence>
<dbReference type="PROSITE" id="PS00061">
    <property type="entry name" value="ADH_SHORT"/>
    <property type="match status" value="1"/>
</dbReference>
<comment type="similarity">
    <text evidence="1">Belongs to the short-chain dehydrogenases/reductases (SDR) family.</text>
</comment>
<dbReference type="Pfam" id="PF13561">
    <property type="entry name" value="adh_short_C2"/>
    <property type="match status" value="1"/>
</dbReference>
<reference evidence="2 3" key="1">
    <citation type="submission" date="2015-01" db="EMBL/GenBank/DDBJ databases">
        <title>Desulfovibrio sp. JC271 draft genome sequence.</title>
        <authorList>
            <person name="Shivani Y."/>
            <person name="Subhash Y."/>
            <person name="Sasikala C."/>
            <person name="Ramana C.V."/>
        </authorList>
    </citation>
    <scope>NUCLEOTIDE SEQUENCE [LARGE SCALE GENOMIC DNA]</scope>
    <source>
        <strain evidence="2 3">JC271</strain>
    </source>
</reference>
<organism evidence="2 3">
    <name type="scientific">Halodesulfovibrio spirochaetisodalis</name>
    <dbReference type="NCBI Taxonomy" id="1560234"/>
    <lineage>
        <taxon>Bacteria</taxon>
        <taxon>Pseudomonadati</taxon>
        <taxon>Thermodesulfobacteriota</taxon>
        <taxon>Desulfovibrionia</taxon>
        <taxon>Desulfovibrionales</taxon>
        <taxon>Desulfovibrionaceae</taxon>
        <taxon>Halodesulfovibrio</taxon>
    </lineage>
</organism>
<protein>
    <recommendedName>
        <fullName evidence="4">3-oxoacyl-ACP reductase</fullName>
    </recommendedName>
</protein>
<gene>
    <name evidence="2" type="ORF">SP90_12560</name>
</gene>
<dbReference type="InterPro" id="IPR002347">
    <property type="entry name" value="SDR_fam"/>
</dbReference>
<dbReference type="InterPro" id="IPR036291">
    <property type="entry name" value="NAD(P)-bd_dom_sf"/>
</dbReference>
<dbReference type="SUPFAM" id="SSF51735">
    <property type="entry name" value="NAD(P)-binding Rossmann-fold domains"/>
    <property type="match status" value="1"/>
</dbReference>
<dbReference type="InterPro" id="IPR050259">
    <property type="entry name" value="SDR"/>
</dbReference>
<dbReference type="CDD" id="cd05233">
    <property type="entry name" value="SDR_c"/>
    <property type="match status" value="1"/>
</dbReference>
<comment type="caution">
    <text evidence="2">The sequence shown here is derived from an EMBL/GenBank/DDBJ whole genome shotgun (WGS) entry which is preliminary data.</text>
</comment>
<sequence>MHLSGTHACILGASSDLGMAIAHTLADAGIELTLSACSEQGINRITLAFPAATILKLDMKEIAQYAMTDRASELDGIDSPDYLIDCMQTDFEAFIAGAESSDVTSYMETNISGRAACLRHISRMMLGKRFGRCIFISSTAAALPNAGQGFYSASKLAGEALYRSLGVELGKRGVTSCSVRLGYVQSGRGTDFLEKNPQTTGRIPMARAVTAQEAARSIAFLLSDDAQMINSTTITMDGGLTACK</sequence>
<dbReference type="Gene3D" id="3.40.50.720">
    <property type="entry name" value="NAD(P)-binding Rossmann-like Domain"/>
    <property type="match status" value="1"/>
</dbReference>
<evidence type="ECO:0000313" key="3">
    <source>
        <dbReference type="Proteomes" id="UP000091979"/>
    </source>
</evidence>
<evidence type="ECO:0000256" key="1">
    <source>
        <dbReference type="ARBA" id="ARBA00006484"/>
    </source>
</evidence>
<dbReference type="PANTHER" id="PTHR42879">
    <property type="entry name" value="3-OXOACYL-(ACYL-CARRIER-PROTEIN) REDUCTASE"/>
    <property type="match status" value="1"/>
</dbReference>
<evidence type="ECO:0008006" key="4">
    <source>
        <dbReference type="Google" id="ProtNLM"/>
    </source>
</evidence>
<accession>A0A1B7XAV0</accession>
<name>A0A1B7XAV0_9BACT</name>
<keyword evidence="3" id="KW-1185">Reference proteome</keyword>
<dbReference type="InterPro" id="IPR020904">
    <property type="entry name" value="Sc_DH/Rdtase_CS"/>
</dbReference>
<dbReference type="Proteomes" id="UP000091979">
    <property type="component" value="Unassembled WGS sequence"/>
</dbReference>
<dbReference type="PRINTS" id="PR00081">
    <property type="entry name" value="GDHRDH"/>
</dbReference>
<dbReference type="EMBL" id="JXMS01000024">
    <property type="protein sequence ID" value="OBQ46457.1"/>
    <property type="molecule type" value="Genomic_DNA"/>
</dbReference>
<dbReference type="GO" id="GO:0032787">
    <property type="term" value="P:monocarboxylic acid metabolic process"/>
    <property type="evidence" value="ECO:0007669"/>
    <property type="project" value="UniProtKB-ARBA"/>
</dbReference>
<proteinExistence type="inferred from homology"/>
<dbReference type="STRING" id="1560234.SP90_12560"/>